<proteinExistence type="predicted"/>
<feature type="signal peptide" evidence="2">
    <location>
        <begin position="1"/>
        <end position="25"/>
    </location>
</feature>
<feature type="region of interest" description="Disordered" evidence="1">
    <location>
        <begin position="443"/>
        <end position="470"/>
    </location>
</feature>
<dbReference type="Proteomes" id="UP000264541">
    <property type="component" value="Unassembled WGS sequence"/>
</dbReference>
<dbReference type="InterPro" id="IPR039373">
    <property type="entry name" value="Peptidase_M28B"/>
</dbReference>
<dbReference type="SUPFAM" id="SSF52025">
    <property type="entry name" value="PA domain"/>
    <property type="match status" value="1"/>
</dbReference>
<dbReference type="InterPro" id="IPR007484">
    <property type="entry name" value="Peptidase_M28"/>
</dbReference>
<dbReference type="GO" id="GO:0004177">
    <property type="term" value="F:aminopeptidase activity"/>
    <property type="evidence" value="ECO:0007669"/>
    <property type="project" value="UniProtKB-KW"/>
</dbReference>
<dbReference type="RefSeq" id="WP_117325818.1">
    <property type="nucleotide sequence ID" value="NZ_QVTE01000015.1"/>
</dbReference>
<dbReference type="AlphaFoldDB" id="A0A372LQT5"/>
<reference evidence="5 6" key="1">
    <citation type="submission" date="2018-08" db="EMBL/GenBank/DDBJ databases">
        <title>Bacillus chawlae sp. nov., Bacillus glennii sp. nov., and Bacillus saganii sp. nov. Isolated from the Vehicle Assembly Building at Kennedy Space Center where the Viking Spacecraft were Assembled.</title>
        <authorList>
            <person name="Seuylemezian A."/>
            <person name="Vaishampayan P."/>
        </authorList>
    </citation>
    <scope>NUCLEOTIDE SEQUENCE [LARGE SCALE GENOMIC DNA]</scope>
    <source>
        <strain evidence="5 6">V47-23a</strain>
    </source>
</reference>
<protein>
    <submittedName>
        <fullName evidence="5">Aminopeptidase</fullName>
    </submittedName>
</protein>
<accession>A0A372LQT5</accession>
<sequence>MKKKKSLLTFTLAAGLAFSSLGTQAIYAKAVESQHSQPFKVFDNKVINNINVDNIYNNIEYLSQTPRVAGTAAEQNAIQFVKEQFESYGYKTELQEFEFYGYTAPETVELKISDYSGELDPRSFTYGMDGNVTGDLVYVGLGTDADIADIADKDLRGKIALIQRGSISFADKVLNAAKAGAKGVIIFNNAEGVINGTLGVPNDDYVPVVGVTQEVGQALTESLSKGESRTATINIEGAEGGMKTSHNVIATKAPTNKNKATNGIVAIGAHHDSVQGAPGANDDASGTAMTLELARVLKDLPTNTELRFITFGAEELGLIGSEYYASQLSEEEKNRFVGYFNLDMVGSRDAGDLVINVADGNPNIVSDAAQESSARLNGEATPLELGGSSDHVSFTEVGIPAASFIHRPLEPWYHTPDDTIDKISKEKLQDVAEIVGTAVYDLVRPENQGPKAKKGEEKKLPHLHHEQEIK</sequence>
<name>A0A372LQT5_9BACI</name>
<keyword evidence="2" id="KW-0732">Signal</keyword>
<gene>
    <name evidence="5" type="ORF">D0469_06460</name>
</gene>
<organism evidence="5 6">
    <name type="scientific">Peribacillus saganii</name>
    <dbReference type="NCBI Taxonomy" id="2303992"/>
    <lineage>
        <taxon>Bacteria</taxon>
        <taxon>Bacillati</taxon>
        <taxon>Bacillota</taxon>
        <taxon>Bacilli</taxon>
        <taxon>Bacillales</taxon>
        <taxon>Bacillaceae</taxon>
        <taxon>Peribacillus</taxon>
    </lineage>
</organism>
<feature type="compositionally biased region" description="Basic and acidic residues" evidence="1">
    <location>
        <begin position="453"/>
        <end position="470"/>
    </location>
</feature>
<comment type="caution">
    <text evidence="5">The sequence shown here is derived from an EMBL/GenBank/DDBJ whole genome shotgun (WGS) entry which is preliminary data.</text>
</comment>
<dbReference type="InterPro" id="IPR003137">
    <property type="entry name" value="PA_domain"/>
</dbReference>
<feature type="domain" description="Peptidase M28" evidence="4">
    <location>
        <begin position="247"/>
        <end position="437"/>
    </location>
</feature>
<dbReference type="SUPFAM" id="SSF53187">
    <property type="entry name" value="Zn-dependent exopeptidases"/>
    <property type="match status" value="1"/>
</dbReference>
<feature type="domain" description="PA" evidence="3">
    <location>
        <begin position="132"/>
        <end position="219"/>
    </location>
</feature>
<dbReference type="EMBL" id="QVTE01000015">
    <property type="protein sequence ID" value="RFU70565.1"/>
    <property type="molecule type" value="Genomic_DNA"/>
</dbReference>
<dbReference type="Gene3D" id="3.50.30.30">
    <property type="match status" value="1"/>
</dbReference>
<dbReference type="GO" id="GO:0004180">
    <property type="term" value="F:carboxypeptidase activity"/>
    <property type="evidence" value="ECO:0007669"/>
    <property type="project" value="TreeGrafter"/>
</dbReference>
<keyword evidence="6" id="KW-1185">Reference proteome</keyword>
<evidence type="ECO:0000313" key="5">
    <source>
        <dbReference type="EMBL" id="RFU70565.1"/>
    </source>
</evidence>
<evidence type="ECO:0000259" key="4">
    <source>
        <dbReference type="Pfam" id="PF04389"/>
    </source>
</evidence>
<evidence type="ECO:0000256" key="2">
    <source>
        <dbReference type="SAM" id="SignalP"/>
    </source>
</evidence>
<evidence type="ECO:0000259" key="3">
    <source>
        <dbReference type="Pfam" id="PF02225"/>
    </source>
</evidence>
<feature type="chain" id="PRO_5039277097" evidence="2">
    <location>
        <begin position="26"/>
        <end position="470"/>
    </location>
</feature>
<dbReference type="InterPro" id="IPR046450">
    <property type="entry name" value="PA_dom_sf"/>
</dbReference>
<keyword evidence="5" id="KW-0378">Hydrolase</keyword>
<keyword evidence="5" id="KW-0645">Protease</keyword>
<dbReference type="Pfam" id="PF04389">
    <property type="entry name" value="Peptidase_M28"/>
    <property type="match status" value="1"/>
</dbReference>
<evidence type="ECO:0000313" key="6">
    <source>
        <dbReference type="Proteomes" id="UP000264541"/>
    </source>
</evidence>
<dbReference type="Pfam" id="PF02225">
    <property type="entry name" value="PA"/>
    <property type="match status" value="1"/>
</dbReference>
<keyword evidence="5" id="KW-0031">Aminopeptidase</keyword>
<dbReference type="PANTHER" id="PTHR10404">
    <property type="entry name" value="N-ACETYLATED-ALPHA-LINKED ACIDIC DIPEPTIDASE"/>
    <property type="match status" value="1"/>
</dbReference>
<dbReference type="PANTHER" id="PTHR10404:SF46">
    <property type="entry name" value="VACUOLAR PROTEIN SORTING-ASSOCIATED PROTEIN 70"/>
    <property type="match status" value="1"/>
</dbReference>
<evidence type="ECO:0000256" key="1">
    <source>
        <dbReference type="SAM" id="MobiDB-lite"/>
    </source>
</evidence>
<dbReference type="CDD" id="cd02133">
    <property type="entry name" value="PA_C5a_like"/>
    <property type="match status" value="1"/>
</dbReference>
<dbReference type="Gene3D" id="3.40.630.10">
    <property type="entry name" value="Zn peptidases"/>
    <property type="match status" value="1"/>
</dbReference>
<dbReference type="OrthoDB" id="9762302at2"/>